<dbReference type="PANTHER" id="PTHR46173">
    <property type="entry name" value="CCA TRNA NUCLEOTIDYLTRANSFERASE 1, MITOCHONDRIAL"/>
    <property type="match status" value="1"/>
</dbReference>
<dbReference type="GO" id="GO:0000049">
    <property type="term" value="F:tRNA binding"/>
    <property type="evidence" value="ECO:0007669"/>
    <property type="project" value="TreeGrafter"/>
</dbReference>
<dbReference type="InterPro" id="IPR043519">
    <property type="entry name" value="NT_sf"/>
</dbReference>
<evidence type="ECO:0000259" key="10">
    <source>
        <dbReference type="Pfam" id="PF12627"/>
    </source>
</evidence>
<dbReference type="GO" id="GO:0008033">
    <property type="term" value="P:tRNA processing"/>
    <property type="evidence" value="ECO:0007669"/>
    <property type="project" value="UniProtKB-KW"/>
</dbReference>
<dbReference type="Gene3D" id="3.30.460.10">
    <property type="entry name" value="Beta Polymerase, domain 2"/>
    <property type="match status" value="1"/>
</dbReference>
<keyword evidence="4" id="KW-0548">Nucleotidyltransferase</keyword>
<evidence type="ECO:0000259" key="9">
    <source>
        <dbReference type="Pfam" id="PF01743"/>
    </source>
</evidence>
<dbReference type="OrthoDB" id="9805698at2"/>
<dbReference type="GO" id="GO:0016779">
    <property type="term" value="F:nucleotidyltransferase activity"/>
    <property type="evidence" value="ECO:0007669"/>
    <property type="project" value="UniProtKB-KW"/>
</dbReference>
<reference evidence="11 12" key="1">
    <citation type="submission" date="2016-10" db="EMBL/GenBank/DDBJ databases">
        <authorList>
            <person name="de Groot N.N."/>
        </authorList>
    </citation>
    <scope>NUCLEOTIDE SEQUENCE [LARGE SCALE GENOMIC DNA]</scope>
    <source>
        <strain evidence="11 12">DSM 17925</strain>
    </source>
</reference>
<keyword evidence="3" id="KW-0819">tRNA processing</keyword>
<keyword evidence="6" id="KW-0547">Nucleotide-binding</keyword>
<evidence type="ECO:0000313" key="11">
    <source>
        <dbReference type="EMBL" id="SEW42886.1"/>
    </source>
</evidence>
<evidence type="ECO:0000256" key="4">
    <source>
        <dbReference type="ARBA" id="ARBA00022695"/>
    </source>
</evidence>
<evidence type="ECO:0000256" key="3">
    <source>
        <dbReference type="ARBA" id="ARBA00022694"/>
    </source>
</evidence>
<comment type="similarity">
    <text evidence="8">Belongs to the tRNA nucleotidyltransferase/poly(A) polymerase family.</text>
</comment>
<dbReference type="STRING" id="364200.SAMN04488515_3012"/>
<dbReference type="Pfam" id="PF01743">
    <property type="entry name" value="PolyA_pol"/>
    <property type="match status" value="1"/>
</dbReference>
<protein>
    <submittedName>
        <fullName evidence="11">Poly(A) polymerase</fullName>
    </submittedName>
</protein>
<dbReference type="EMBL" id="FOIZ01000002">
    <property type="protein sequence ID" value="SEW42886.1"/>
    <property type="molecule type" value="Genomic_DNA"/>
</dbReference>
<evidence type="ECO:0000256" key="8">
    <source>
        <dbReference type="RuleBase" id="RU003953"/>
    </source>
</evidence>
<keyword evidence="5" id="KW-0479">Metal-binding</keyword>
<dbReference type="AlphaFoldDB" id="A0A1I0RNQ9"/>
<feature type="domain" description="tRNA nucleotidyltransferase/poly(A) polymerase RNA and SrmB- binding" evidence="10">
    <location>
        <begin position="179"/>
        <end position="236"/>
    </location>
</feature>
<dbReference type="SUPFAM" id="SSF81891">
    <property type="entry name" value="Poly A polymerase C-terminal region-like"/>
    <property type="match status" value="1"/>
</dbReference>
<dbReference type="GO" id="GO:0046872">
    <property type="term" value="F:metal ion binding"/>
    <property type="evidence" value="ECO:0007669"/>
    <property type="project" value="UniProtKB-KW"/>
</dbReference>
<dbReference type="Proteomes" id="UP000199167">
    <property type="component" value="Unassembled WGS sequence"/>
</dbReference>
<dbReference type="GO" id="GO:0000166">
    <property type="term" value="F:nucleotide binding"/>
    <property type="evidence" value="ECO:0007669"/>
    <property type="project" value="UniProtKB-KW"/>
</dbReference>
<keyword evidence="7" id="KW-0460">Magnesium</keyword>
<dbReference type="Gene3D" id="1.10.3090.10">
    <property type="entry name" value="cca-adding enzyme, domain 2"/>
    <property type="match status" value="1"/>
</dbReference>
<dbReference type="RefSeq" id="WP_089996489.1">
    <property type="nucleotide sequence ID" value="NZ_FOIZ01000002.1"/>
</dbReference>
<gene>
    <name evidence="11" type="ORF">SAMN04488515_3012</name>
</gene>
<dbReference type="InterPro" id="IPR050264">
    <property type="entry name" value="Bact_CCA-adding_enz_type3_sf"/>
</dbReference>
<name>A0A1I0RNQ9_9RHOB</name>
<accession>A0A1I0RNQ9</accession>
<comment type="cofactor">
    <cofactor evidence="1">
        <name>Mg(2+)</name>
        <dbReference type="ChEBI" id="CHEBI:18420"/>
    </cofactor>
</comment>
<evidence type="ECO:0000256" key="5">
    <source>
        <dbReference type="ARBA" id="ARBA00022723"/>
    </source>
</evidence>
<dbReference type="SUPFAM" id="SSF81301">
    <property type="entry name" value="Nucleotidyltransferase"/>
    <property type="match status" value="1"/>
</dbReference>
<evidence type="ECO:0000313" key="12">
    <source>
        <dbReference type="Proteomes" id="UP000199167"/>
    </source>
</evidence>
<dbReference type="CDD" id="cd05398">
    <property type="entry name" value="NT_ClassII-CCAase"/>
    <property type="match status" value="1"/>
</dbReference>
<evidence type="ECO:0000256" key="7">
    <source>
        <dbReference type="ARBA" id="ARBA00022842"/>
    </source>
</evidence>
<dbReference type="InterPro" id="IPR002646">
    <property type="entry name" value="PolA_pol_head_dom"/>
</dbReference>
<feature type="domain" description="Poly A polymerase head" evidence="9">
    <location>
        <begin position="26"/>
        <end position="147"/>
    </location>
</feature>
<keyword evidence="2 8" id="KW-0808">Transferase</keyword>
<evidence type="ECO:0000256" key="1">
    <source>
        <dbReference type="ARBA" id="ARBA00001946"/>
    </source>
</evidence>
<keyword evidence="12" id="KW-1185">Reference proteome</keyword>
<evidence type="ECO:0000256" key="6">
    <source>
        <dbReference type="ARBA" id="ARBA00022741"/>
    </source>
</evidence>
<keyword evidence="8" id="KW-0694">RNA-binding</keyword>
<dbReference type="PANTHER" id="PTHR46173:SF1">
    <property type="entry name" value="CCA TRNA NUCLEOTIDYLTRANSFERASE 1, MITOCHONDRIAL"/>
    <property type="match status" value="1"/>
</dbReference>
<dbReference type="InterPro" id="IPR032828">
    <property type="entry name" value="PolyA_RNA-bd"/>
</dbReference>
<sequence>MKQIFAPWVEQAAPICAMLTEAGFQAWFVGGCVRNTLLGAPVTDIDISTSARPDTVTDLAEASGFKAVPTGIDHGTVTVVADGTAYEVTTLRKDVATDGRRAVVAYADTLEEDALRRDFTMNAIYAQPDGVLVDPLDGLSDLKVRRFRFIEDADQRIKEDYLRILRFFRFHAWYGADGLDEEGLAACAANVDGIDLLSKERIGSELLKLLAAPNPALATASMASIGALLRILPGADHQPLAVLVHLEEILGLPIDPIRRLAVIGGEDAQNNLRLSKEQARRLAVLCQTVSNMMDYAYRHGSEVGIDRLVIEAAAGGIGVSEDDIATVRHAGKQRFPVKAADLMDRYKGPALGKALKDAEQRWIASGFTLGKDDLLA</sequence>
<dbReference type="PROSITE" id="PS51257">
    <property type="entry name" value="PROKAR_LIPOPROTEIN"/>
    <property type="match status" value="1"/>
</dbReference>
<organism evidence="11 12">
    <name type="scientific">Cognatiyoonia koreensis</name>
    <dbReference type="NCBI Taxonomy" id="364200"/>
    <lineage>
        <taxon>Bacteria</taxon>
        <taxon>Pseudomonadati</taxon>
        <taxon>Pseudomonadota</taxon>
        <taxon>Alphaproteobacteria</taxon>
        <taxon>Rhodobacterales</taxon>
        <taxon>Paracoccaceae</taxon>
        <taxon>Cognatiyoonia</taxon>
    </lineage>
</organism>
<dbReference type="Pfam" id="PF12627">
    <property type="entry name" value="PolyA_pol_RNAbd"/>
    <property type="match status" value="1"/>
</dbReference>
<proteinExistence type="inferred from homology"/>
<evidence type="ECO:0000256" key="2">
    <source>
        <dbReference type="ARBA" id="ARBA00022679"/>
    </source>
</evidence>